<gene>
    <name evidence="2" type="ORF">AOT14_34110</name>
</gene>
<dbReference type="AlphaFoldDB" id="A0A0S1B3U2"/>
<dbReference type="Pfam" id="PF04606">
    <property type="entry name" value="Ogr_Delta"/>
    <property type="match status" value="1"/>
</dbReference>
<dbReference type="InterPro" id="IPR007684">
    <property type="entry name" value="Znf_Ogr/Delta"/>
</dbReference>
<dbReference type="OrthoDB" id="6895359at2"/>
<accession>A0A0S1B3U2</accession>
<evidence type="ECO:0000313" key="2">
    <source>
        <dbReference type="EMBL" id="ALJ29751.1"/>
    </source>
</evidence>
<dbReference type="PATRIC" id="fig|128780.6.peg.3456"/>
<dbReference type="EMBL" id="CP012900">
    <property type="protein sequence ID" value="ALJ29751.1"/>
    <property type="molecule type" value="Genomic_DNA"/>
</dbReference>
<keyword evidence="3" id="KW-1185">Reference proteome</keyword>
<protein>
    <submittedName>
        <fullName evidence="2">Transcriptional regulator</fullName>
    </submittedName>
</protein>
<proteinExistence type="predicted"/>
<organism evidence="2 3">
    <name type="scientific">Stenotrophomonas acidaminiphila</name>
    <dbReference type="NCBI Taxonomy" id="128780"/>
    <lineage>
        <taxon>Bacteria</taxon>
        <taxon>Pseudomonadati</taxon>
        <taxon>Pseudomonadota</taxon>
        <taxon>Gammaproteobacteria</taxon>
        <taxon>Lysobacterales</taxon>
        <taxon>Lysobacteraceae</taxon>
        <taxon>Stenotrophomonas</taxon>
    </lineage>
</organism>
<dbReference type="KEGG" id="sacz:AOT14_34110"/>
<sequence>MAAVVGKVVFACPICNHKMSKRTSWMEHQFLRRDVYCCSNPICNASFTGHTELTHIASPSGMENGGVCSLPPSPSYLRNAALAAHIRELTAANGDLFADLPARQV</sequence>
<feature type="domain" description="Zinc finger Ogr/Delta-type" evidence="1">
    <location>
        <begin position="12"/>
        <end position="56"/>
    </location>
</feature>
<evidence type="ECO:0000259" key="1">
    <source>
        <dbReference type="Pfam" id="PF04606"/>
    </source>
</evidence>
<dbReference type="Proteomes" id="UP000061010">
    <property type="component" value="Chromosome"/>
</dbReference>
<reference evidence="2 3" key="1">
    <citation type="journal article" date="2015" name="Genome Announc.">
        <title>Complete Genome Sequencing of Stenotrophomonas acidaminiphila ZAC14D2_NAIMI4_2, a Multidrug-Resistant Strain Isolated from Sediments of a Polluted River in Mexico, Uncovers New Antibiotic Resistance Genes and a Novel Class-II Lasso Peptide Biosynthesis Gene Cluster.</title>
        <authorList>
            <person name="Vinuesa P."/>
            <person name="Ochoa-Sanchez L.E."/>
        </authorList>
    </citation>
    <scope>NUCLEOTIDE SEQUENCE [LARGE SCALE GENOMIC DNA]</scope>
    <source>
        <strain evidence="2 3">ZAC14D2_NAIMI4_2</strain>
    </source>
</reference>
<name>A0A0S1B3U2_9GAMM</name>
<evidence type="ECO:0000313" key="3">
    <source>
        <dbReference type="Proteomes" id="UP000061010"/>
    </source>
</evidence>